<dbReference type="EMBL" id="VWPH01000003">
    <property type="protein sequence ID" value="KAA5836010.1"/>
    <property type="molecule type" value="Genomic_DNA"/>
</dbReference>
<reference evidence="1 2" key="1">
    <citation type="submission" date="2019-09" db="EMBL/GenBank/DDBJ databases">
        <title>Draft genome sequence of the thermophilic Saccharopolyspora hirsuta VKM Ac-666T.</title>
        <authorList>
            <person name="Lobastova T.G."/>
            <person name="Fokina V."/>
            <person name="Bragin E.Y."/>
            <person name="Shtratnikova V.Y."/>
            <person name="Starodumova I.P."/>
            <person name="Tarlachkov S.V."/>
            <person name="Donova M.V."/>
        </authorList>
    </citation>
    <scope>NUCLEOTIDE SEQUENCE [LARGE SCALE GENOMIC DNA]</scope>
    <source>
        <strain evidence="1 2">VKM Ac-666</strain>
    </source>
</reference>
<dbReference type="OrthoDB" id="9979509at2"/>
<evidence type="ECO:0000313" key="2">
    <source>
        <dbReference type="Proteomes" id="UP000323946"/>
    </source>
</evidence>
<dbReference type="RefSeq" id="WP_150065670.1">
    <property type="nucleotide sequence ID" value="NZ_JBEPDJ010000003.1"/>
</dbReference>
<gene>
    <name evidence="1" type="ORF">F1721_06580</name>
</gene>
<sequence length="109" mass="11651">MSSDALTAENAPVENFSFGDIVDGLKTVANTLRLPGAPKIPYAADELDLPTGVEASEHWEKLAALIPEARAHAQALLDDWDQQQHVAKAIVEARGQDGPQGSLKNPINL</sequence>
<comment type="caution">
    <text evidence="1">The sequence shown here is derived from an EMBL/GenBank/DDBJ whole genome shotgun (WGS) entry which is preliminary data.</text>
</comment>
<proteinExistence type="predicted"/>
<accession>A0A5M7C3I9</accession>
<keyword evidence="2" id="KW-1185">Reference proteome</keyword>
<organism evidence="1 2">
    <name type="scientific">Saccharopolyspora hirsuta</name>
    <dbReference type="NCBI Taxonomy" id="1837"/>
    <lineage>
        <taxon>Bacteria</taxon>
        <taxon>Bacillati</taxon>
        <taxon>Actinomycetota</taxon>
        <taxon>Actinomycetes</taxon>
        <taxon>Pseudonocardiales</taxon>
        <taxon>Pseudonocardiaceae</taxon>
        <taxon>Saccharopolyspora</taxon>
    </lineage>
</organism>
<dbReference type="AlphaFoldDB" id="A0A5M7C3I9"/>
<dbReference type="Proteomes" id="UP000323946">
    <property type="component" value="Unassembled WGS sequence"/>
</dbReference>
<name>A0A5M7C3I9_SACHI</name>
<protein>
    <submittedName>
        <fullName evidence="1">Uncharacterized protein</fullName>
    </submittedName>
</protein>
<evidence type="ECO:0000313" key="1">
    <source>
        <dbReference type="EMBL" id="KAA5836010.1"/>
    </source>
</evidence>